<organism evidence="2 3">
    <name type="scientific">Mytilus galloprovincialis</name>
    <name type="common">Mediterranean mussel</name>
    <dbReference type="NCBI Taxonomy" id="29158"/>
    <lineage>
        <taxon>Eukaryota</taxon>
        <taxon>Metazoa</taxon>
        <taxon>Spiralia</taxon>
        <taxon>Lophotrochozoa</taxon>
        <taxon>Mollusca</taxon>
        <taxon>Bivalvia</taxon>
        <taxon>Autobranchia</taxon>
        <taxon>Pteriomorphia</taxon>
        <taxon>Mytilida</taxon>
        <taxon>Mytiloidea</taxon>
        <taxon>Mytilidae</taxon>
        <taxon>Mytilinae</taxon>
        <taxon>Mytilus</taxon>
    </lineage>
</organism>
<gene>
    <name evidence="2" type="ORF">MGAL_10B037459</name>
</gene>
<evidence type="ECO:0000313" key="3">
    <source>
        <dbReference type="Proteomes" id="UP000596742"/>
    </source>
</evidence>
<name>A0A8B6GJX2_MYTGA</name>
<comment type="caution">
    <text evidence="2">The sequence shown here is derived from an EMBL/GenBank/DDBJ whole genome shotgun (WGS) entry which is preliminary data.</text>
</comment>
<dbReference type="EMBL" id="UYJE01008534">
    <property type="protein sequence ID" value="VDI64589.1"/>
    <property type="molecule type" value="Genomic_DNA"/>
</dbReference>
<dbReference type="InterPro" id="IPR042567">
    <property type="entry name" value="SPIN/Ssty_sf"/>
</dbReference>
<feature type="region of interest" description="Disordered" evidence="1">
    <location>
        <begin position="318"/>
        <end position="337"/>
    </location>
</feature>
<protein>
    <submittedName>
        <fullName evidence="2">Uncharacterized protein</fullName>
    </submittedName>
</protein>
<dbReference type="Proteomes" id="UP000596742">
    <property type="component" value="Unassembled WGS sequence"/>
</dbReference>
<dbReference type="AlphaFoldDB" id="A0A8B6GJX2"/>
<accession>A0A8B6GJX2</accession>
<evidence type="ECO:0000313" key="2">
    <source>
        <dbReference type="EMBL" id="VDI64589.1"/>
    </source>
</evidence>
<feature type="compositionally biased region" description="Polar residues" evidence="1">
    <location>
        <begin position="318"/>
        <end position="327"/>
    </location>
</feature>
<sequence>MRQATNFVLKECTNSGLNILNLSTDGQWIQLMNRDTSGKALTIFQLQKDVWNSTKSMSKQELLKQLVNIFDNYQDRGICVKKLSSGAVSVSSKDEVMMNIRTPAYQTIMNKEQIGDCVEENVDDTTGSRSTDWLPDSVINILPDNSDSDLLRDVDKVSNEITDVCLADNVNEANTTEAESEHAKQTDVEHTIEVQSDNLNDIMDTSGESETTRIDIEQQRSTATNIELTEEILKKLVTSLKQNPKTASKWTNVTHEQLRTKLTSYLTIRSLRHPDLEVLHETCKNEIPSLSLEFRKNWKKDDKVGYVCTMFGVEVPSTVSTKPSQSRTRTEPKNPLPLKTLSKRMIQTKAYPKANLRIGYSAYLFEKKVREWQNESPFPCPAKIEGICEDIKYWFSYQEKSTMTKRLLTKSIDCSHNLTHLRVRTSRKGICGVSSVAWHKCAKSNETRLTLPFVEDLIDKQSVANARTHFSQEVEDWMKKNEYKKASDLTRLIRNWYEASDNPGIPAAQRIRFLVEMRNFLLKDLDFSKFPPYTRYFKGIPCVTFEGMMIDIDSKIQLHTMANGYNIRSVGSLAAETTVGVLQAMYPTSQVSIKARDVPELISSVVEVMTCKSNPDRGFWMKTSRSSGIYPDHEADMTTQKLSDKQQTTINGIIIPRGFSMKPLQSSGIYPDHEIDFTAQTISDIQTTSNQCIITPRDHAFDLPARGTRKRRIKIGEISGPMAPARGALSVHEPVETTSKIVKRSKRKCSGPKFVGREILHEWVEENSNRKWYKGRVISVIQNKDGDKDAVYEVLYEDCDEPYEIDHLLEDFTNSSLKLIDL</sequence>
<keyword evidence="3" id="KW-1185">Reference proteome</keyword>
<dbReference type="Gene3D" id="2.80.10.70">
    <property type="entry name" value="Spindlin/Ssty"/>
    <property type="match status" value="1"/>
</dbReference>
<dbReference type="OrthoDB" id="6134475at2759"/>
<proteinExistence type="predicted"/>
<reference evidence="2" key="1">
    <citation type="submission" date="2018-11" db="EMBL/GenBank/DDBJ databases">
        <authorList>
            <person name="Alioto T."/>
            <person name="Alioto T."/>
        </authorList>
    </citation>
    <scope>NUCLEOTIDE SEQUENCE</scope>
</reference>
<evidence type="ECO:0000256" key="1">
    <source>
        <dbReference type="SAM" id="MobiDB-lite"/>
    </source>
</evidence>